<feature type="coiled-coil region" evidence="2">
    <location>
        <begin position="328"/>
        <end position="508"/>
    </location>
</feature>
<feature type="compositionally biased region" description="Acidic residues" evidence="3">
    <location>
        <begin position="273"/>
        <end position="284"/>
    </location>
</feature>
<dbReference type="InterPro" id="IPR011992">
    <property type="entry name" value="EF-hand-dom_pair"/>
</dbReference>
<feature type="region of interest" description="Disordered" evidence="3">
    <location>
        <begin position="263"/>
        <end position="284"/>
    </location>
</feature>
<feature type="region of interest" description="Disordered" evidence="3">
    <location>
        <begin position="1"/>
        <end position="29"/>
    </location>
</feature>
<evidence type="ECO:0000256" key="1">
    <source>
        <dbReference type="ARBA" id="ARBA00022737"/>
    </source>
</evidence>
<keyword evidence="2" id="KW-0175">Coiled coil</keyword>
<keyword evidence="1" id="KW-0677">Repeat</keyword>
<evidence type="ECO:0000313" key="6">
    <source>
        <dbReference type="Proteomes" id="UP001159641"/>
    </source>
</evidence>
<dbReference type="Proteomes" id="UP001159641">
    <property type="component" value="Unassembled WGS sequence"/>
</dbReference>
<evidence type="ECO:0000256" key="2">
    <source>
        <dbReference type="SAM" id="Coils"/>
    </source>
</evidence>
<dbReference type="PROSITE" id="PS50222">
    <property type="entry name" value="EF_HAND_2"/>
    <property type="match status" value="1"/>
</dbReference>
<evidence type="ECO:0000259" key="4">
    <source>
        <dbReference type="PROSITE" id="PS50222"/>
    </source>
</evidence>
<dbReference type="EMBL" id="JAIQCJ010000544">
    <property type="protein sequence ID" value="KAJ8795560.1"/>
    <property type="molecule type" value="Genomic_DNA"/>
</dbReference>
<comment type="caution">
    <text evidence="5">The sequence shown here is derived from an EMBL/GenBank/DDBJ whole genome shotgun (WGS) entry which is preliminary data.</text>
</comment>
<keyword evidence="6" id="KW-1185">Reference proteome</keyword>
<name>A0AB34HXQ7_ESCRO</name>
<evidence type="ECO:0000256" key="3">
    <source>
        <dbReference type="SAM" id="MobiDB-lite"/>
    </source>
</evidence>
<organism evidence="5 6">
    <name type="scientific">Eschrichtius robustus</name>
    <name type="common">California gray whale</name>
    <name type="synonym">Eschrichtius gibbosus</name>
    <dbReference type="NCBI Taxonomy" id="9764"/>
    <lineage>
        <taxon>Eukaryota</taxon>
        <taxon>Metazoa</taxon>
        <taxon>Chordata</taxon>
        <taxon>Craniata</taxon>
        <taxon>Vertebrata</taxon>
        <taxon>Euteleostomi</taxon>
        <taxon>Mammalia</taxon>
        <taxon>Eutheria</taxon>
        <taxon>Laurasiatheria</taxon>
        <taxon>Artiodactyla</taxon>
        <taxon>Whippomorpha</taxon>
        <taxon>Cetacea</taxon>
        <taxon>Mysticeti</taxon>
        <taxon>Eschrichtiidae</taxon>
        <taxon>Eschrichtius</taxon>
    </lineage>
</organism>
<dbReference type="GO" id="GO:0032588">
    <property type="term" value="C:trans-Golgi network membrane"/>
    <property type="evidence" value="ECO:0007669"/>
    <property type="project" value="TreeGrafter"/>
</dbReference>
<sequence length="551" mass="61796">MRRALGHRGNAERRGHGGGSARAGAAGVLVPAGEQPSVWRVRWRNSQVGARPVRTPALAPSRHRKARRSPRVVRSFRLGWPPRSRGAGPVEPARGRRRHEGEMSPPLCPLLSAFLRPALFGAPKAETPAMASPGKPGAGEAQEEEGWDEGRGPGPLAATLEQAQELFLLCDKEAKGFITRHDLQGLQSDLPLTPEQLEAVFESLDQAHTGFLTAREFCLGLEQRLVSVHSGTTGSPPDAVAYVEMTCSLSQTQAPEETFEAGWSDVQGTGGSLEEEDEEEEEEEERFCSALVQLGVARVLGEQRAIRTLWTQLQRERPELLGSFEDVLMRASACLEEAAREREGLEQALRRRESEHEREVRCLYEDTEQQLREQRQRLRSQDVPREERRGRLELELQSREQELERAGLRQRELEQQLQARTAEQLEAQAQNAQLWLANEALRAQLEVAQEQLRRLESDLLGRREQTQRDVVAVSRNMQKEKLSLLRQLELLRELNTRLRDEKDVCEAKRLGSGRRKALTTAPLLGPACCCCCCSSWARPPRRGSGHLPSAR</sequence>
<reference evidence="5 6" key="1">
    <citation type="submission" date="2022-11" db="EMBL/GenBank/DDBJ databases">
        <title>Whole genome sequence of Eschrichtius robustus ER-17-0199.</title>
        <authorList>
            <person name="Bruniche-Olsen A."/>
            <person name="Black A.N."/>
            <person name="Fields C.J."/>
            <person name="Walden K."/>
            <person name="Dewoody J.A."/>
        </authorList>
    </citation>
    <scope>NUCLEOTIDE SEQUENCE [LARGE SCALE GENOMIC DNA]</scope>
    <source>
        <strain evidence="5">ER-17-0199</strain>
        <tissue evidence="5">Blubber</tissue>
    </source>
</reference>
<dbReference type="SUPFAM" id="SSF47473">
    <property type="entry name" value="EF-hand"/>
    <property type="match status" value="1"/>
</dbReference>
<feature type="domain" description="EF-hand" evidence="4">
    <location>
        <begin position="192"/>
        <end position="227"/>
    </location>
</feature>
<feature type="region of interest" description="Disordered" evidence="3">
    <location>
        <begin position="52"/>
        <end position="104"/>
    </location>
</feature>
<dbReference type="InterPro" id="IPR002048">
    <property type="entry name" value="EF_hand_dom"/>
</dbReference>
<evidence type="ECO:0000313" key="5">
    <source>
        <dbReference type="EMBL" id="KAJ8795560.1"/>
    </source>
</evidence>
<proteinExistence type="predicted"/>
<gene>
    <name evidence="5" type="ORF">J1605_002322</name>
</gene>
<feature type="compositionally biased region" description="Basic residues" evidence="3">
    <location>
        <begin position="61"/>
        <end position="71"/>
    </location>
</feature>
<accession>A0AB34HXQ7</accession>
<dbReference type="Gene3D" id="1.10.238.10">
    <property type="entry name" value="EF-hand"/>
    <property type="match status" value="1"/>
</dbReference>
<protein>
    <recommendedName>
        <fullName evidence="4">EF-hand domain-containing protein</fullName>
    </recommendedName>
</protein>
<dbReference type="InterPro" id="IPR051111">
    <property type="entry name" value="Ca-binding_regulatory"/>
</dbReference>
<feature type="region of interest" description="Disordered" evidence="3">
    <location>
        <begin position="126"/>
        <end position="155"/>
    </location>
</feature>
<dbReference type="GO" id="GO:0005509">
    <property type="term" value="F:calcium ion binding"/>
    <property type="evidence" value="ECO:0007669"/>
    <property type="project" value="InterPro"/>
</dbReference>
<dbReference type="AlphaFoldDB" id="A0AB34HXQ7"/>
<dbReference type="PANTHER" id="PTHR46311:SF3">
    <property type="entry name" value="CALCIUM-BINDING PROTEIN 8"/>
    <property type="match status" value="1"/>
</dbReference>
<dbReference type="PANTHER" id="PTHR46311">
    <property type="entry name" value="CALCIUM-BINDING PROTEIN 8-RELATED"/>
    <property type="match status" value="1"/>
</dbReference>